<dbReference type="PANTHER" id="PTHR30537">
    <property type="entry name" value="HTH-TYPE TRANSCRIPTIONAL REGULATOR"/>
    <property type="match status" value="1"/>
</dbReference>
<dbReference type="SUPFAM" id="SSF53850">
    <property type="entry name" value="Periplasmic binding protein-like II"/>
    <property type="match status" value="1"/>
</dbReference>
<dbReference type="Pfam" id="PF00126">
    <property type="entry name" value="HTH_1"/>
    <property type="match status" value="1"/>
</dbReference>
<dbReference type="PROSITE" id="PS50931">
    <property type="entry name" value="HTH_LYSR"/>
    <property type="match status" value="1"/>
</dbReference>
<dbReference type="InterPro" id="IPR005119">
    <property type="entry name" value="LysR_subst-bd"/>
</dbReference>
<dbReference type="Gene3D" id="3.40.190.290">
    <property type="match status" value="1"/>
</dbReference>
<evidence type="ECO:0000256" key="4">
    <source>
        <dbReference type="ARBA" id="ARBA00023163"/>
    </source>
</evidence>
<dbReference type="EMBL" id="CAJDKC010000003">
    <property type="protein sequence ID" value="CAD0307593.1"/>
    <property type="molecule type" value="Genomic_DNA"/>
</dbReference>
<evidence type="ECO:0000256" key="2">
    <source>
        <dbReference type="ARBA" id="ARBA00023015"/>
    </source>
</evidence>
<accession>A0A6V7C318</accession>
<dbReference type="InterPro" id="IPR000847">
    <property type="entry name" value="LysR_HTH_N"/>
</dbReference>
<dbReference type="EMBL" id="CAJDKC010000003">
    <property type="protein sequence ID" value="CAD0307589.1"/>
    <property type="molecule type" value="Genomic_DNA"/>
</dbReference>
<evidence type="ECO:0000259" key="5">
    <source>
        <dbReference type="PROSITE" id="PS50931"/>
    </source>
</evidence>
<evidence type="ECO:0000256" key="1">
    <source>
        <dbReference type="ARBA" id="ARBA00009437"/>
    </source>
</evidence>
<keyword evidence="3" id="KW-0238">DNA-binding</keyword>
<dbReference type="AlphaFoldDB" id="A0A6V7C318"/>
<feature type="domain" description="HTH lysR-type" evidence="5">
    <location>
        <begin position="5"/>
        <end position="62"/>
    </location>
</feature>
<evidence type="ECO:0000256" key="3">
    <source>
        <dbReference type="ARBA" id="ARBA00023125"/>
    </source>
</evidence>
<keyword evidence="4" id="KW-0804">Transcription</keyword>
<comment type="caution">
    <text evidence="6">The sequence shown here is derived from an EMBL/GenBank/DDBJ whole genome shotgun (WGS) entry which is preliminary data.</text>
</comment>
<dbReference type="PANTHER" id="PTHR30537:SF5">
    <property type="entry name" value="HTH-TYPE TRANSCRIPTIONAL ACTIVATOR TTDR-RELATED"/>
    <property type="match status" value="1"/>
</dbReference>
<dbReference type="InterPro" id="IPR058163">
    <property type="entry name" value="LysR-type_TF_proteobact-type"/>
</dbReference>
<comment type="similarity">
    <text evidence="1">Belongs to the LysR transcriptional regulatory family.</text>
</comment>
<reference evidence="6 7" key="1">
    <citation type="submission" date="2020-07" db="EMBL/GenBank/DDBJ databases">
        <authorList>
            <person name="Pothier F. J."/>
        </authorList>
    </citation>
    <scope>NUCLEOTIDE SEQUENCE [LARGE SCALE GENOMIC DNA]</scope>
    <source>
        <strain evidence="6 7">CFBP 7900</strain>
    </source>
</reference>
<protein>
    <submittedName>
        <fullName evidence="6">HTH-type transcriptional regulator DmlR</fullName>
    </submittedName>
</protein>
<dbReference type="InterPro" id="IPR036388">
    <property type="entry name" value="WH-like_DNA-bd_sf"/>
</dbReference>
<keyword evidence="2" id="KW-0805">Transcription regulation</keyword>
<dbReference type="Gene3D" id="1.10.10.10">
    <property type="entry name" value="Winged helix-like DNA-binding domain superfamily/Winged helix DNA-binding domain"/>
    <property type="match status" value="1"/>
</dbReference>
<evidence type="ECO:0000313" key="6">
    <source>
        <dbReference type="EMBL" id="CAD0307589.1"/>
    </source>
</evidence>
<dbReference type="GO" id="GO:0003677">
    <property type="term" value="F:DNA binding"/>
    <property type="evidence" value="ECO:0007669"/>
    <property type="project" value="UniProtKB-KW"/>
</dbReference>
<gene>
    <name evidence="6" type="primary">dmlR_3</name>
    <name evidence="6" type="ORF">CFBP7900_05700</name>
</gene>
<sequence>MEHPLDIAALADFNLVVIHGGFGSASRASGQPKATLSRRVRSLEESLGIRLVERGGHTLRLTPEGEVLHARTSDPFGEIAQVVEELKSGIGRPRGVLRISAPLLFSHIAMGRIGAAFLRPHPEVQLEVTAEDRLVDLVEDGYDIVIRFNPPTDDKLVGRRFLNDQLVLVAPPGLNRPQASEAAPSGVELQVITRIGRKVIPPWKVVDKDGQICTYLPKPVLWYSTPLLIRNAVLAGAGAAVVPRSAVAEDIAGGRVAEWGVVQAPPLEGWVLHASRRLVSPKVTAFVEFLCEHFSKDTP</sequence>
<dbReference type="SUPFAM" id="SSF46785">
    <property type="entry name" value="Winged helix' DNA-binding domain"/>
    <property type="match status" value="1"/>
</dbReference>
<proteinExistence type="inferred from homology"/>
<name>A0A6V7C318_9XANT</name>
<dbReference type="GO" id="GO:0003700">
    <property type="term" value="F:DNA-binding transcription factor activity"/>
    <property type="evidence" value="ECO:0007669"/>
    <property type="project" value="InterPro"/>
</dbReference>
<dbReference type="Proteomes" id="UP000587508">
    <property type="component" value="Unassembled WGS sequence"/>
</dbReference>
<evidence type="ECO:0000313" key="7">
    <source>
        <dbReference type="Proteomes" id="UP000587508"/>
    </source>
</evidence>
<dbReference type="Pfam" id="PF03466">
    <property type="entry name" value="LysR_substrate"/>
    <property type="match status" value="1"/>
</dbReference>
<dbReference type="InterPro" id="IPR036390">
    <property type="entry name" value="WH_DNA-bd_sf"/>
</dbReference>
<organism evidence="6 7">
    <name type="scientific">Xanthomonas hortorum pv. carotae</name>
    <dbReference type="NCBI Taxonomy" id="487904"/>
    <lineage>
        <taxon>Bacteria</taxon>
        <taxon>Pseudomonadati</taxon>
        <taxon>Pseudomonadota</taxon>
        <taxon>Gammaproteobacteria</taxon>
        <taxon>Lysobacterales</taxon>
        <taxon>Lysobacteraceae</taxon>
        <taxon>Xanthomonas</taxon>
    </lineage>
</organism>